<evidence type="ECO:0008006" key="3">
    <source>
        <dbReference type="Google" id="ProtNLM"/>
    </source>
</evidence>
<evidence type="ECO:0000313" key="2">
    <source>
        <dbReference type="Proteomes" id="UP000267841"/>
    </source>
</evidence>
<dbReference type="EMBL" id="RCCJ01000001">
    <property type="protein sequence ID" value="RLJ70949.1"/>
    <property type="molecule type" value="Genomic_DNA"/>
</dbReference>
<dbReference type="OrthoDB" id="9842846at2"/>
<evidence type="ECO:0000313" key="1">
    <source>
        <dbReference type="EMBL" id="RLJ70949.1"/>
    </source>
</evidence>
<proteinExistence type="predicted"/>
<organism evidence="1 2">
    <name type="scientific">Hydrogenivirga caldilitoris</name>
    <dbReference type="NCBI Taxonomy" id="246264"/>
    <lineage>
        <taxon>Bacteria</taxon>
        <taxon>Pseudomonadati</taxon>
        <taxon>Aquificota</taxon>
        <taxon>Aquificia</taxon>
        <taxon>Aquificales</taxon>
        <taxon>Aquificaceae</taxon>
        <taxon>Hydrogenivirga</taxon>
    </lineage>
</organism>
<name>A0A497XS74_9AQUI</name>
<sequence length="141" mass="16628">MKRVVLSLMLLIGVSFSQEGLSKYYLVERVFLMPFVFKYADEIGLDNSQMEKIKNFVKENEKETERNTKILEYLNRKAKLMILEGSDEKELREVLADIASVKMEMSLLNARSVRFLRETLTPEQFEKLKNIIVVRLFELQQ</sequence>
<keyword evidence="2" id="KW-1185">Reference proteome</keyword>
<reference evidence="1 2" key="1">
    <citation type="submission" date="2018-10" db="EMBL/GenBank/DDBJ databases">
        <title>Genomic Encyclopedia of Archaeal and Bacterial Type Strains, Phase II (KMG-II): from individual species to whole genera.</title>
        <authorList>
            <person name="Goeker M."/>
        </authorList>
    </citation>
    <scope>NUCLEOTIDE SEQUENCE [LARGE SCALE GENOMIC DNA]</scope>
    <source>
        <strain evidence="1 2">DSM 16510</strain>
    </source>
</reference>
<dbReference type="Gene3D" id="1.20.120.1490">
    <property type="match status" value="1"/>
</dbReference>
<dbReference type="Proteomes" id="UP000267841">
    <property type="component" value="Unassembled WGS sequence"/>
</dbReference>
<protein>
    <recommendedName>
        <fullName evidence="3">Periplasmic heavy metal sensor</fullName>
    </recommendedName>
</protein>
<dbReference type="RefSeq" id="WP_121011522.1">
    <property type="nucleotide sequence ID" value="NZ_RCCJ01000001.1"/>
</dbReference>
<dbReference type="AlphaFoldDB" id="A0A497XS74"/>
<gene>
    <name evidence="1" type="ORF">BCF55_1238</name>
</gene>
<accession>A0A497XS74</accession>
<comment type="caution">
    <text evidence="1">The sequence shown here is derived from an EMBL/GenBank/DDBJ whole genome shotgun (WGS) entry which is preliminary data.</text>
</comment>